<comment type="similarity">
    <text evidence="1">Belongs to the IAP family.</text>
</comment>
<dbReference type="SUPFAM" id="SSF57850">
    <property type="entry name" value="RING/U-box"/>
    <property type="match status" value="1"/>
</dbReference>
<dbReference type="PANTHER" id="PTHR10044:SF139">
    <property type="entry name" value="DEATH-ASSOCIATED INHIBITOR OF APOPTOSIS 2"/>
    <property type="match status" value="1"/>
</dbReference>
<dbReference type="InterPro" id="IPR001370">
    <property type="entry name" value="BIR_rpt"/>
</dbReference>
<dbReference type="InterPro" id="IPR050784">
    <property type="entry name" value="IAP"/>
</dbReference>
<evidence type="ECO:0000256" key="2">
    <source>
        <dbReference type="ARBA" id="ARBA00022723"/>
    </source>
</evidence>
<evidence type="ECO:0000256" key="6">
    <source>
        <dbReference type="SAM" id="MobiDB-lite"/>
    </source>
</evidence>
<dbReference type="InterPro" id="IPR013083">
    <property type="entry name" value="Znf_RING/FYVE/PHD"/>
</dbReference>
<dbReference type="SMART" id="SM00238">
    <property type="entry name" value="BIR"/>
    <property type="match status" value="1"/>
</dbReference>
<dbReference type="Pfam" id="PF00653">
    <property type="entry name" value="BIR"/>
    <property type="match status" value="1"/>
</dbReference>
<keyword evidence="4" id="KW-0862">Zinc</keyword>
<evidence type="ECO:0000313" key="8">
    <source>
        <dbReference type="EMBL" id="CAK8682885.1"/>
    </source>
</evidence>
<accession>A0ABP0FUR4</accession>
<feature type="compositionally biased region" description="Basic and acidic residues" evidence="6">
    <location>
        <begin position="87"/>
        <end position="98"/>
    </location>
</feature>
<comment type="caution">
    <text evidence="8">The sequence shown here is derived from an EMBL/GenBank/DDBJ whole genome shotgun (WGS) entry which is preliminary data.</text>
</comment>
<keyword evidence="2" id="KW-0479">Metal-binding</keyword>
<evidence type="ECO:0000313" key="9">
    <source>
        <dbReference type="Proteomes" id="UP001642483"/>
    </source>
</evidence>
<dbReference type="PANTHER" id="PTHR10044">
    <property type="entry name" value="INHIBITOR OF APOPTOSIS"/>
    <property type="match status" value="1"/>
</dbReference>
<feature type="domain" description="RING-type" evidence="7">
    <location>
        <begin position="438"/>
        <end position="473"/>
    </location>
</feature>
<gene>
    <name evidence="8" type="ORF">CVLEPA_LOCUS14012</name>
</gene>
<proteinExistence type="inferred from homology"/>
<dbReference type="EMBL" id="CAWYQH010000096">
    <property type="protein sequence ID" value="CAK8682885.1"/>
    <property type="molecule type" value="Genomic_DNA"/>
</dbReference>
<evidence type="ECO:0000256" key="4">
    <source>
        <dbReference type="ARBA" id="ARBA00022833"/>
    </source>
</evidence>
<dbReference type="PROSITE" id="PS50143">
    <property type="entry name" value="BIR_REPEAT_2"/>
    <property type="match status" value="2"/>
</dbReference>
<dbReference type="PROSITE" id="PS01282">
    <property type="entry name" value="BIR_REPEAT_1"/>
    <property type="match status" value="1"/>
</dbReference>
<dbReference type="Gene3D" id="3.30.40.10">
    <property type="entry name" value="Zinc/RING finger domain, C3HC4 (zinc finger)"/>
    <property type="match status" value="1"/>
</dbReference>
<feature type="compositionally biased region" description="Polar residues" evidence="6">
    <location>
        <begin position="247"/>
        <end position="265"/>
    </location>
</feature>
<sequence>MLFCRKAQMSTPGEHQPEWDVQFRLDTFTNALEGINGEELARNGYFYKSPSRQIQCVSCRTEHTYLGREYDYHNYPHNPSCPFGDDLETHPTTNERQEATNSRTTRPHSTPASRGRQRTRTPRGNSQASVNEVLFPCDCPAYPDKRRITSRLLTFVTWERGTTRCTPREIADAGFFYKGHGDATTCWNCGINLENWNYEENPYYEHAKWQPNCEYILQKRGIQFVQQVLRENPNLPHPVVRREGEITNFSSTNDNTPSVSLSNSASERENEDFVPSNPPSGVCIIPEPNWERRDINIPGVGIQTTYRAPGIEIVNGPTNQRPILRTVHRRDSRSSLVLNNRVRQAMQSSVTSQAQAMGFSRETIERVLLRRLRNAGEVYASSQALIEDLLLELEPSRNERRETSTPRHPAPPLRQVESGPENLLSGLDEPAENTTSMCRVCGGARSGMVFIPCGHLIVCPSCASWLDRCPLCDQPVERSIRVRTD</sequence>
<evidence type="ECO:0000259" key="7">
    <source>
        <dbReference type="PROSITE" id="PS50089"/>
    </source>
</evidence>
<evidence type="ECO:0000256" key="5">
    <source>
        <dbReference type="PROSITE-ProRule" id="PRU00175"/>
    </source>
</evidence>
<dbReference type="Gene3D" id="1.10.1170.10">
    <property type="entry name" value="Inhibitor Of Apoptosis Protein (2mihbC-IAP-1), Chain A"/>
    <property type="match status" value="2"/>
</dbReference>
<feature type="region of interest" description="Disordered" evidence="6">
    <location>
        <begin position="246"/>
        <end position="278"/>
    </location>
</feature>
<evidence type="ECO:0000256" key="3">
    <source>
        <dbReference type="ARBA" id="ARBA00022771"/>
    </source>
</evidence>
<keyword evidence="3 5" id="KW-0863">Zinc-finger</keyword>
<dbReference type="Proteomes" id="UP001642483">
    <property type="component" value="Unassembled WGS sequence"/>
</dbReference>
<protein>
    <recommendedName>
        <fullName evidence="7">RING-type domain-containing protein</fullName>
    </recommendedName>
</protein>
<dbReference type="SUPFAM" id="SSF57924">
    <property type="entry name" value="Inhibitor of apoptosis (IAP) repeat"/>
    <property type="match status" value="2"/>
</dbReference>
<dbReference type="Gene3D" id="1.10.8.10">
    <property type="entry name" value="DNA helicase RuvA subunit, C-terminal domain"/>
    <property type="match status" value="1"/>
</dbReference>
<dbReference type="Pfam" id="PF13920">
    <property type="entry name" value="zf-C3HC4_3"/>
    <property type="match status" value="1"/>
</dbReference>
<feature type="compositionally biased region" description="Polar residues" evidence="6">
    <location>
        <begin position="99"/>
        <end position="112"/>
    </location>
</feature>
<dbReference type="CDD" id="cd00022">
    <property type="entry name" value="BIR"/>
    <property type="match status" value="1"/>
</dbReference>
<dbReference type="InterPro" id="IPR001841">
    <property type="entry name" value="Znf_RING"/>
</dbReference>
<dbReference type="SMART" id="SM00184">
    <property type="entry name" value="RING"/>
    <property type="match status" value="1"/>
</dbReference>
<keyword evidence="9" id="KW-1185">Reference proteome</keyword>
<dbReference type="PROSITE" id="PS50089">
    <property type="entry name" value="ZF_RING_2"/>
    <property type="match status" value="1"/>
</dbReference>
<evidence type="ECO:0000256" key="1">
    <source>
        <dbReference type="ARBA" id="ARBA00006672"/>
    </source>
</evidence>
<organism evidence="8 9">
    <name type="scientific">Clavelina lepadiformis</name>
    <name type="common">Light-bulb sea squirt</name>
    <name type="synonym">Ascidia lepadiformis</name>
    <dbReference type="NCBI Taxonomy" id="159417"/>
    <lineage>
        <taxon>Eukaryota</taxon>
        <taxon>Metazoa</taxon>
        <taxon>Chordata</taxon>
        <taxon>Tunicata</taxon>
        <taxon>Ascidiacea</taxon>
        <taxon>Aplousobranchia</taxon>
        <taxon>Clavelinidae</taxon>
        <taxon>Clavelina</taxon>
    </lineage>
</organism>
<feature type="region of interest" description="Disordered" evidence="6">
    <location>
        <begin position="397"/>
        <end position="429"/>
    </location>
</feature>
<reference evidence="8 9" key="1">
    <citation type="submission" date="2024-02" db="EMBL/GenBank/DDBJ databases">
        <authorList>
            <person name="Daric V."/>
            <person name="Darras S."/>
        </authorList>
    </citation>
    <scope>NUCLEOTIDE SEQUENCE [LARGE SCALE GENOMIC DNA]</scope>
</reference>
<feature type="region of interest" description="Disordered" evidence="6">
    <location>
        <begin position="82"/>
        <end position="128"/>
    </location>
</feature>
<name>A0ABP0FUR4_CLALP</name>